<accession>A0A328AIL1</accession>
<proteinExistence type="inferred from homology"/>
<keyword evidence="6 7" id="KW-0560">Oxidoreductase</keyword>
<dbReference type="GO" id="GO:0005737">
    <property type="term" value="C:cytoplasm"/>
    <property type="evidence" value="ECO:0007669"/>
    <property type="project" value="TreeGrafter"/>
</dbReference>
<dbReference type="AlphaFoldDB" id="A0A328AIL1"/>
<feature type="domain" description="Acyl-CoA dehydrogenase/oxidase N-terminal" evidence="10">
    <location>
        <begin position="7"/>
        <end position="139"/>
    </location>
</feature>
<comment type="cofactor">
    <cofactor evidence="1 7">
        <name>FAD</name>
        <dbReference type="ChEBI" id="CHEBI:57692"/>
    </cofactor>
</comment>
<evidence type="ECO:0000313" key="11">
    <source>
        <dbReference type="EMBL" id="RAK53244.1"/>
    </source>
</evidence>
<feature type="domain" description="Acyl-CoA dehydrogenase/oxidase C-terminal" evidence="8">
    <location>
        <begin position="257"/>
        <end position="405"/>
    </location>
</feature>
<evidence type="ECO:0000259" key="10">
    <source>
        <dbReference type="Pfam" id="PF02771"/>
    </source>
</evidence>
<dbReference type="OrthoDB" id="9780544at2"/>
<dbReference type="GO" id="GO:0033539">
    <property type="term" value="P:fatty acid beta-oxidation using acyl-CoA dehydrogenase"/>
    <property type="evidence" value="ECO:0007669"/>
    <property type="project" value="TreeGrafter"/>
</dbReference>
<dbReference type="PANTHER" id="PTHR48083">
    <property type="entry name" value="MEDIUM-CHAIN SPECIFIC ACYL-COA DEHYDROGENASE, MITOCHONDRIAL-RELATED"/>
    <property type="match status" value="1"/>
</dbReference>
<keyword evidence="12" id="KW-1185">Reference proteome</keyword>
<dbReference type="Gene3D" id="1.20.140.10">
    <property type="entry name" value="Butyryl-CoA Dehydrogenase, subunit A, domain 3"/>
    <property type="match status" value="1"/>
</dbReference>
<comment type="subunit">
    <text evidence="3">Homodimer.</text>
</comment>
<dbReference type="InterPro" id="IPR046373">
    <property type="entry name" value="Acyl-CoA_Oxase/DH_mid-dom_sf"/>
</dbReference>
<evidence type="ECO:0000256" key="5">
    <source>
        <dbReference type="ARBA" id="ARBA00022827"/>
    </source>
</evidence>
<dbReference type="PANTHER" id="PTHR48083:SF13">
    <property type="entry name" value="ACYL-COA DEHYDROGENASE FAMILY MEMBER 11"/>
    <property type="match status" value="1"/>
</dbReference>
<dbReference type="SUPFAM" id="SSF56645">
    <property type="entry name" value="Acyl-CoA dehydrogenase NM domain-like"/>
    <property type="match status" value="1"/>
</dbReference>
<dbReference type="GO" id="GO:0050660">
    <property type="term" value="F:flavin adenine dinucleotide binding"/>
    <property type="evidence" value="ECO:0007669"/>
    <property type="project" value="InterPro"/>
</dbReference>
<dbReference type="InterPro" id="IPR013786">
    <property type="entry name" value="AcylCoA_DH/ox_N"/>
</dbReference>
<protein>
    <submittedName>
        <fullName evidence="11">Acyl-CoA dehydrogenase</fullName>
    </submittedName>
</protein>
<dbReference type="InterPro" id="IPR009100">
    <property type="entry name" value="AcylCoA_DH/oxidase_NM_dom_sf"/>
</dbReference>
<dbReference type="Gene3D" id="2.40.110.10">
    <property type="entry name" value="Butyryl-CoA Dehydrogenase, subunit A, domain 2"/>
    <property type="match status" value="1"/>
</dbReference>
<dbReference type="Proteomes" id="UP000249254">
    <property type="component" value="Unassembled WGS sequence"/>
</dbReference>
<dbReference type="GO" id="GO:0003995">
    <property type="term" value="F:acyl-CoA dehydrogenase activity"/>
    <property type="evidence" value="ECO:0007669"/>
    <property type="project" value="TreeGrafter"/>
</dbReference>
<evidence type="ECO:0000259" key="8">
    <source>
        <dbReference type="Pfam" id="PF00441"/>
    </source>
</evidence>
<evidence type="ECO:0000256" key="2">
    <source>
        <dbReference type="ARBA" id="ARBA00009347"/>
    </source>
</evidence>
<dbReference type="Pfam" id="PF00441">
    <property type="entry name" value="Acyl-CoA_dh_1"/>
    <property type="match status" value="1"/>
</dbReference>
<dbReference type="SUPFAM" id="SSF47203">
    <property type="entry name" value="Acyl-CoA dehydrogenase C-terminal domain-like"/>
    <property type="match status" value="1"/>
</dbReference>
<gene>
    <name evidence="11" type="ORF">DJ017_01215</name>
</gene>
<dbReference type="EMBL" id="QFYQ01000001">
    <property type="protein sequence ID" value="RAK53244.1"/>
    <property type="molecule type" value="Genomic_DNA"/>
</dbReference>
<evidence type="ECO:0000256" key="6">
    <source>
        <dbReference type="ARBA" id="ARBA00023002"/>
    </source>
</evidence>
<reference evidence="12" key="1">
    <citation type="submission" date="2018-05" db="EMBL/GenBank/DDBJ databases">
        <authorList>
            <person name="Li X."/>
        </authorList>
    </citation>
    <scope>NUCLEOTIDE SEQUENCE [LARGE SCALE GENOMIC DNA]</scope>
    <source>
        <strain evidence="12">LX32</strain>
    </source>
</reference>
<dbReference type="FunFam" id="2.40.110.10:FF:000002">
    <property type="entry name" value="Acyl-CoA dehydrogenase fadE12"/>
    <property type="match status" value="1"/>
</dbReference>
<name>A0A328AIL1_9CAUL</name>
<dbReference type="Pfam" id="PF02771">
    <property type="entry name" value="Acyl-CoA_dh_N"/>
    <property type="match status" value="1"/>
</dbReference>
<dbReference type="RefSeq" id="WP_111526996.1">
    <property type="nucleotide sequence ID" value="NZ_JBHRSG010000001.1"/>
</dbReference>
<dbReference type="Pfam" id="PF02770">
    <property type="entry name" value="Acyl-CoA_dh_M"/>
    <property type="match status" value="1"/>
</dbReference>
<dbReference type="InterPro" id="IPR050741">
    <property type="entry name" value="Acyl-CoA_dehydrogenase"/>
</dbReference>
<evidence type="ECO:0000256" key="1">
    <source>
        <dbReference type="ARBA" id="ARBA00001974"/>
    </source>
</evidence>
<dbReference type="InterPro" id="IPR036250">
    <property type="entry name" value="AcylCo_DH-like_C"/>
</dbReference>
<keyword evidence="4 7" id="KW-0285">Flavoprotein</keyword>
<sequence>MDFDYSPRQKEIMGRVSAFMDEYVYPAVPTYEQQHEEGERWKVIPILEELKKKAKAAGLWNMFMPPWSGHPPIDESFRFEGLQLTNLEYASVAEIMGRVGFASEVFNCSAPDTGNMEVLERFGTRAQKDQWLRPLMDGEVRSAFLMTEPAVASSDATNIETRIERDGDDYLINGRKWWSSGVGDPRCKVAIVMGKTDPDAPMHIQQSQVLVPLDAPGVKVIRMLPVFGYDDAPHGHAEMVLENVRVPIKDALIWEEGKGFEISQARLGPGRIHHCMRTIGAAEVALEKMCKRLLTRKAFGKALAEQSVWEERIARARIDIEMTRLLCLKAADMMDKAGNKIARTEIAMIKVQAPTMALKVIDDAIQAHGGGGVTSDFGLARLYAGQRTLRLADGPDEVHNRTIARLEFAKYRGQNERAAVEKDSERIPVGMR</sequence>
<dbReference type="InterPro" id="IPR037069">
    <property type="entry name" value="AcylCoA_DH/ox_N_sf"/>
</dbReference>
<evidence type="ECO:0000256" key="3">
    <source>
        <dbReference type="ARBA" id="ARBA00011738"/>
    </source>
</evidence>
<comment type="caution">
    <text evidence="11">The sequence shown here is derived from an EMBL/GenBank/DDBJ whole genome shotgun (WGS) entry which is preliminary data.</text>
</comment>
<comment type="similarity">
    <text evidence="2 7">Belongs to the acyl-CoA dehydrogenase family.</text>
</comment>
<evidence type="ECO:0000256" key="7">
    <source>
        <dbReference type="RuleBase" id="RU362125"/>
    </source>
</evidence>
<keyword evidence="5 7" id="KW-0274">FAD</keyword>
<dbReference type="InterPro" id="IPR009075">
    <property type="entry name" value="AcylCo_DH/oxidase_C"/>
</dbReference>
<organism evidence="11 12">
    <name type="scientific">Phenylobacterium soli</name>
    <dbReference type="NCBI Taxonomy" id="2170551"/>
    <lineage>
        <taxon>Bacteria</taxon>
        <taxon>Pseudomonadati</taxon>
        <taxon>Pseudomonadota</taxon>
        <taxon>Alphaproteobacteria</taxon>
        <taxon>Caulobacterales</taxon>
        <taxon>Caulobacteraceae</taxon>
        <taxon>Phenylobacterium</taxon>
    </lineage>
</organism>
<feature type="domain" description="Acyl-CoA oxidase/dehydrogenase middle" evidence="9">
    <location>
        <begin position="143"/>
        <end position="244"/>
    </location>
</feature>
<dbReference type="InterPro" id="IPR006091">
    <property type="entry name" value="Acyl-CoA_Oxase/DH_mid-dom"/>
</dbReference>
<evidence type="ECO:0000313" key="12">
    <source>
        <dbReference type="Proteomes" id="UP000249254"/>
    </source>
</evidence>
<evidence type="ECO:0000256" key="4">
    <source>
        <dbReference type="ARBA" id="ARBA00022630"/>
    </source>
</evidence>
<evidence type="ECO:0000259" key="9">
    <source>
        <dbReference type="Pfam" id="PF02770"/>
    </source>
</evidence>
<dbReference type="Gene3D" id="1.10.540.10">
    <property type="entry name" value="Acyl-CoA dehydrogenase/oxidase, N-terminal domain"/>
    <property type="match status" value="1"/>
</dbReference>